<reference evidence="2 3" key="2">
    <citation type="journal article" date="2017" name="Front. Plant Sci.">
        <title>Gene Classification and Mining of Molecular Markers Useful in Red Clover (Trifolium pratense) Breeding.</title>
        <authorList>
            <person name="Istvanek J."/>
            <person name="Dluhosova J."/>
            <person name="Dluhos P."/>
            <person name="Patkova L."/>
            <person name="Nedelnik J."/>
            <person name="Repkova J."/>
        </authorList>
    </citation>
    <scope>NUCLEOTIDE SEQUENCE [LARGE SCALE GENOMIC DNA]</scope>
    <source>
        <strain evidence="3">cv. Tatra</strain>
        <tissue evidence="2">Young leaves</tissue>
    </source>
</reference>
<gene>
    <name evidence="2" type="ORF">L195_g063044</name>
</gene>
<name>A0A2K3KJG2_TRIPR</name>
<reference evidence="2 3" key="1">
    <citation type="journal article" date="2014" name="Am. J. Bot.">
        <title>Genome assembly and annotation for red clover (Trifolium pratense; Fabaceae).</title>
        <authorList>
            <person name="Istvanek J."/>
            <person name="Jaros M."/>
            <person name="Krenek A."/>
            <person name="Repkova J."/>
        </authorList>
    </citation>
    <scope>NUCLEOTIDE SEQUENCE [LARGE SCALE GENOMIC DNA]</scope>
    <source>
        <strain evidence="3">cv. Tatra</strain>
        <tissue evidence="2">Young leaves</tissue>
    </source>
</reference>
<feature type="non-terminal residue" evidence="2">
    <location>
        <position position="63"/>
    </location>
</feature>
<proteinExistence type="predicted"/>
<feature type="region of interest" description="Disordered" evidence="1">
    <location>
        <begin position="1"/>
        <end position="63"/>
    </location>
</feature>
<evidence type="ECO:0000313" key="3">
    <source>
        <dbReference type="Proteomes" id="UP000236291"/>
    </source>
</evidence>
<sequence>EVPSSSKKQKSAQAANSNAADEGTPVLSAIPEQANIATTQDPLHNDEPTKEKKKKKKKKDQQS</sequence>
<dbReference type="Proteomes" id="UP000236291">
    <property type="component" value="Unassembled WGS sequence"/>
</dbReference>
<feature type="compositionally biased region" description="Basic residues" evidence="1">
    <location>
        <begin position="51"/>
        <end position="63"/>
    </location>
</feature>
<organism evidence="2 3">
    <name type="scientific">Trifolium pratense</name>
    <name type="common">Red clover</name>
    <dbReference type="NCBI Taxonomy" id="57577"/>
    <lineage>
        <taxon>Eukaryota</taxon>
        <taxon>Viridiplantae</taxon>
        <taxon>Streptophyta</taxon>
        <taxon>Embryophyta</taxon>
        <taxon>Tracheophyta</taxon>
        <taxon>Spermatophyta</taxon>
        <taxon>Magnoliopsida</taxon>
        <taxon>eudicotyledons</taxon>
        <taxon>Gunneridae</taxon>
        <taxon>Pentapetalae</taxon>
        <taxon>rosids</taxon>
        <taxon>fabids</taxon>
        <taxon>Fabales</taxon>
        <taxon>Fabaceae</taxon>
        <taxon>Papilionoideae</taxon>
        <taxon>50 kb inversion clade</taxon>
        <taxon>NPAAA clade</taxon>
        <taxon>Hologalegina</taxon>
        <taxon>IRL clade</taxon>
        <taxon>Trifolieae</taxon>
        <taxon>Trifolium</taxon>
    </lineage>
</organism>
<accession>A0A2K3KJG2</accession>
<feature type="non-terminal residue" evidence="2">
    <location>
        <position position="1"/>
    </location>
</feature>
<comment type="caution">
    <text evidence="2">The sequence shown here is derived from an EMBL/GenBank/DDBJ whole genome shotgun (WGS) entry which is preliminary data.</text>
</comment>
<dbReference type="AlphaFoldDB" id="A0A2K3KJG2"/>
<dbReference type="EMBL" id="ASHM01193346">
    <property type="protein sequence ID" value="PNX66420.1"/>
    <property type="molecule type" value="Genomic_DNA"/>
</dbReference>
<feature type="compositionally biased region" description="Low complexity" evidence="1">
    <location>
        <begin position="1"/>
        <end position="20"/>
    </location>
</feature>
<evidence type="ECO:0000256" key="1">
    <source>
        <dbReference type="SAM" id="MobiDB-lite"/>
    </source>
</evidence>
<evidence type="ECO:0000313" key="2">
    <source>
        <dbReference type="EMBL" id="PNX66420.1"/>
    </source>
</evidence>
<protein>
    <submittedName>
        <fullName evidence="2">Uncharacterized protein</fullName>
    </submittedName>
</protein>